<sequence>MRCTDHVRLSFSWLEGGPPASFDNQPVNYRAEKGGIWGRTTALRRPAAGTPDACIDFGEKTNHSLPSPRALPQSPGLYQCRRVARQADDRSLDASPRARRSFSNSRKFMVLPNTQRCRHGFRAGKSCSQGGDSIPPMPKCGRLLKSGVSGFFASLHLCITGKTDRSRSVVPRDSAARHSTPSSHRQRPTAKSVKGVGSPAHR</sequence>
<gene>
    <name evidence="2" type="ORF">CCOS01_06341</name>
</gene>
<dbReference type="AlphaFoldDB" id="A0AAJ0E1Q3"/>
<evidence type="ECO:0000313" key="3">
    <source>
        <dbReference type="Proteomes" id="UP001240678"/>
    </source>
</evidence>
<evidence type="ECO:0000256" key="1">
    <source>
        <dbReference type="SAM" id="MobiDB-lite"/>
    </source>
</evidence>
<keyword evidence="3" id="KW-1185">Reference proteome</keyword>
<proteinExistence type="predicted"/>
<accession>A0AAJ0E1Q3</accession>
<dbReference type="EMBL" id="MOOE01000006">
    <property type="protein sequence ID" value="KAK1528507.1"/>
    <property type="molecule type" value="Genomic_DNA"/>
</dbReference>
<dbReference type="GeneID" id="85338057"/>
<dbReference type="RefSeq" id="XP_060314210.1">
    <property type="nucleotide sequence ID" value="XM_060454510.1"/>
</dbReference>
<feature type="region of interest" description="Disordered" evidence="1">
    <location>
        <begin position="163"/>
        <end position="202"/>
    </location>
</feature>
<name>A0AAJ0E1Q3_9PEZI</name>
<evidence type="ECO:0000313" key="2">
    <source>
        <dbReference type="EMBL" id="KAK1528507.1"/>
    </source>
</evidence>
<reference evidence="2 3" key="1">
    <citation type="submission" date="2016-10" db="EMBL/GenBank/DDBJ databases">
        <title>The genome sequence of Colletotrichum fioriniae PJ7.</title>
        <authorList>
            <person name="Baroncelli R."/>
        </authorList>
    </citation>
    <scope>NUCLEOTIDE SEQUENCE [LARGE SCALE GENOMIC DNA]</scope>
    <source>
        <strain evidence="2 3">IMI 309622</strain>
    </source>
</reference>
<comment type="caution">
    <text evidence="2">The sequence shown here is derived from an EMBL/GenBank/DDBJ whole genome shotgun (WGS) entry which is preliminary data.</text>
</comment>
<dbReference type="Proteomes" id="UP001240678">
    <property type="component" value="Unassembled WGS sequence"/>
</dbReference>
<organism evidence="2 3">
    <name type="scientific">Colletotrichum costaricense</name>
    <dbReference type="NCBI Taxonomy" id="1209916"/>
    <lineage>
        <taxon>Eukaryota</taxon>
        <taxon>Fungi</taxon>
        <taxon>Dikarya</taxon>
        <taxon>Ascomycota</taxon>
        <taxon>Pezizomycotina</taxon>
        <taxon>Sordariomycetes</taxon>
        <taxon>Hypocreomycetidae</taxon>
        <taxon>Glomerellales</taxon>
        <taxon>Glomerellaceae</taxon>
        <taxon>Colletotrichum</taxon>
        <taxon>Colletotrichum acutatum species complex</taxon>
    </lineage>
</organism>
<protein>
    <submittedName>
        <fullName evidence="2">Uncharacterized protein</fullName>
    </submittedName>
</protein>